<dbReference type="Pfam" id="PF13378">
    <property type="entry name" value="MR_MLE_C"/>
    <property type="match status" value="1"/>
</dbReference>
<dbReference type="InterPro" id="IPR013341">
    <property type="entry name" value="Mandelate_racemase_N_dom"/>
</dbReference>
<dbReference type="InterPro" id="IPR036849">
    <property type="entry name" value="Enolase-like_C_sf"/>
</dbReference>
<dbReference type="SUPFAM" id="SSF54826">
    <property type="entry name" value="Enolase N-terminal domain-like"/>
    <property type="match status" value="1"/>
</dbReference>
<keyword evidence="3" id="KW-0460">Magnesium</keyword>
<comment type="cofactor">
    <cofactor evidence="1">
        <name>Mg(2+)</name>
        <dbReference type="ChEBI" id="CHEBI:18420"/>
    </cofactor>
</comment>
<evidence type="ECO:0000313" key="6">
    <source>
        <dbReference type="Proteomes" id="UP000028411"/>
    </source>
</evidence>
<evidence type="ECO:0000259" key="4">
    <source>
        <dbReference type="SMART" id="SM00922"/>
    </source>
</evidence>
<dbReference type="Gene3D" id="3.20.20.120">
    <property type="entry name" value="Enolase-like C-terminal domain"/>
    <property type="match status" value="1"/>
</dbReference>
<dbReference type="Proteomes" id="UP000028411">
    <property type="component" value="Unassembled WGS sequence"/>
</dbReference>
<dbReference type="InterPro" id="IPR046945">
    <property type="entry name" value="RHMD-like"/>
</dbReference>
<comment type="caution">
    <text evidence="5">The sequence shown here is derived from an EMBL/GenBank/DDBJ whole genome shotgun (WGS) entry which is preliminary data.</text>
</comment>
<dbReference type="PANTHER" id="PTHR13794">
    <property type="entry name" value="ENOLASE SUPERFAMILY, MANDELATE RACEMASE"/>
    <property type="match status" value="1"/>
</dbReference>
<proteinExistence type="predicted"/>
<evidence type="ECO:0000256" key="2">
    <source>
        <dbReference type="ARBA" id="ARBA00022723"/>
    </source>
</evidence>
<dbReference type="GO" id="GO:0016052">
    <property type="term" value="P:carbohydrate catabolic process"/>
    <property type="evidence" value="ECO:0007669"/>
    <property type="project" value="TreeGrafter"/>
</dbReference>
<dbReference type="AlphaFoldDB" id="A0A081RAS9"/>
<accession>A0A081RAS9</accession>
<dbReference type="InterPro" id="IPR013342">
    <property type="entry name" value="Mandelate_racemase_C"/>
</dbReference>
<sequence length="372" mass="40606">MRIVAAHVAECALPLPRPVTLGPTTITKREFIALRLVAEDGTVGDAITYPRNGPIYEALQRMAPALLDTCVTDRRATIDGYLARHVNNRAAYMKAASLADIALWDLAAKQAGLPLHRMLGAARHEIPVMIVAGYRLEQRTVEDLCAEVERRCEEGYERIKIMLSGTDRRLDERVIAQAYAIAGDRLCADAHWAFDGIADAAFGLRGIDGIGLRFIEDPFGPHRAGLYGDFSRMLRTPLASGEDLPDPQALMELSRHIDILRIDATTCGGVSAANALMAMADLSGKTVLPHVFLPVHAQLAGAHRAVAAVELIPDEAEACPMFDLLEGRPDIRNGMLTIDETPGAGFRLRWPEVVRHASKPILTFESERTAAH</sequence>
<evidence type="ECO:0000313" key="5">
    <source>
        <dbReference type="EMBL" id="KEQ52302.1"/>
    </source>
</evidence>
<dbReference type="Pfam" id="PF02746">
    <property type="entry name" value="MR_MLE_N"/>
    <property type="match status" value="1"/>
</dbReference>
<reference evidence="5 6" key="1">
    <citation type="submission" date="2014-02" db="EMBL/GenBank/DDBJ databases">
        <title>Whole genome sequence of Sphingobium chlorophenolicum NBRC 16172.</title>
        <authorList>
            <person name="Gan H.M."/>
            <person name="Gan H.Y."/>
            <person name="Chew T.H."/>
            <person name="Savka M.A."/>
        </authorList>
    </citation>
    <scope>NUCLEOTIDE SEQUENCE [LARGE SCALE GENOMIC DNA]</scope>
    <source>
        <strain evidence="5 6">NBRC 16172</strain>
    </source>
</reference>
<protein>
    <submittedName>
        <fullName evidence="5">Mandelate racemase/muconate lactonizing protein</fullName>
    </submittedName>
</protein>
<dbReference type="Gene3D" id="3.30.390.10">
    <property type="entry name" value="Enolase-like, N-terminal domain"/>
    <property type="match status" value="1"/>
</dbReference>
<dbReference type="InterPro" id="IPR029017">
    <property type="entry name" value="Enolase-like_N"/>
</dbReference>
<keyword evidence="2" id="KW-0479">Metal-binding</keyword>
<dbReference type="eggNOG" id="COG4948">
    <property type="taxonomic scope" value="Bacteria"/>
</dbReference>
<dbReference type="GO" id="GO:0016836">
    <property type="term" value="F:hydro-lyase activity"/>
    <property type="evidence" value="ECO:0007669"/>
    <property type="project" value="TreeGrafter"/>
</dbReference>
<dbReference type="PANTHER" id="PTHR13794:SF58">
    <property type="entry name" value="MITOCHONDRIAL ENOLASE SUPERFAMILY MEMBER 1"/>
    <property type="match status" value="1"/>
</dbReference>
<evidence type="ECO:0000256" key="1">
    <source>
        <dbReference type="ARBA" id="ARBA00001946"/>
    </source>
</evidence>
<name>A0A081RAS9_SPHCR</name>
<gene>
    <name evidence="5" type="ORF">BV95_03422</name>
</gene>
<dbReference type="SMART" id="SM00922">
    <property type="entry name" value="MR_MLE"/>
    <property type="match status" value="1"/>
</dbReference>
<dbReference type="SUPFAM" id="SSF51604">
    <property type="entry name" value="Enolase C-terminal domain-like"/>
    <property type="match status" value="1"/>
</dbReference>
<evidence type="ECO:0000256" key="3">
    <source>
        <dbReference type="ARBA" id="ARBA00022842"/>
    </source>
</evidence>
<dbReference type="SFLD" id="SFLDS00001">
    <property type="entry name" value="Enolase"/>
    <property type="match status" value="1"/>
</dbReference>
<dbReference type="OrthoDB" id="9802699at2"/>
<dbReference type="PATRIC" id="fig|46429.4.peg.3412"/>
<dbReference type="EMBL" id="JFHR01000046">
    <property type="protein sequence ID" value="KEQ52302.1"/>
    <property type="molecule type" value="Genomic_DNA"/>
</dbReference>
<organism evidence="5 6">
    <name type="scientific">Sphingobium chlorophenolicum</name>
    <dbReference type="NCBI Taxonomy" id="46429"/>
    <lineage>
        <taxon>Bacteria</taxon>
        <taxon>Pseudomonadati</taxon>
        <taxon>Pseudomonadota</taxon>
        <taxon>Alphaproteobacteria</taxon>
        <taxon>Sphingomonadales</taxon>
        <taxon>Sphingomonadaceae</taxon>
        <taxon>Sphingobium</taxon>
    </lineage>
</organism>
<dbReference type="RefSeq" id="WP_037454626.1">
    <property type="nucleotide sequence ID" value="NZ_JFHR01000046.1"/>
</dbReference>
<feature type="domain" description="Mandelate racemase/muconate lactonizing enzyme C-terminal" evidence="4">
    <location>
        <begin position="141"/>
        <end position="237"/>
    </location>
</feature>
<dbReference type="InterPro" id="IPR029065">
    <property type="entry name" value="Enolase_C-like"/>
</dbReference>
<dbReference type="GO" id="GO:0000287">
    <property type="term" value="F:magnesium ion binding"/>
    <property type="evidence" value="ECO:0007669"/>
    <property type="project" value="TreeGrafter"/>
</dbReference>